<keyword evidence="2" id="KW-1185">Reference proteome</keyword>
<dbReference type="AlphaFoldDB" id="X6MG79"/>
<evidence type="ECO:0000313" key="2">
    <source>
        <dbReference type="Proteomes" id="UP000023152"/>
    </source>
</evidence>
<dbReference type="EMBL" id="ASPP01021770">
    <property type="protein sequence ID" value="ETO12060.1"/>
    <property type="molecule type" value="Genomic_DNA"/>
</dbReference>
<reference evidence="1 2" key="1">
    <citation type="journal article" date="2013" name="Curr. Biol.">
        <title>The Genome of the Foraminiferan Reticulomyxa filosa.</title>
        <authorList>
            <person name="Glockner G."/>
            <person name="Hulsmann N."/>
            <person name="Schleicher M."/>
            <person name="Noegel A.A."/>
            <person name="Eichinger L."/>
            <person name="Gallinger C."/>
            <person name="Pawlowski J."/>
            <person name="Sierra R."/>
            <person name="Euteneuer U."/>
            <person name="Pillet L."/>
            <person name="Moustafa A."/>
            <person name="Platzer M."/>
            <person name="Groth M."/>
            <person name="Szafranski K."/>
            <person name="Schliwa M."/>
        </authorList>
    </citation>
    <scope>NUCLEOTIDE SEQUENCE [LARGE SCALE GENOMIC DNA]</scope>
</reference>
<protein>
    <submittedName>
        <fullName evidence="1">Uncharacterized protein</fullName>
    </submittedName>
</protein>
<dbReference type="Proteomes" id="UP000023152">
    <property type="component" value="Unassembled WGS sequence"/>
</dbReference>
<accession>X6MG79</accession>
<gene>
    <name evidence="1" type="ORF">RFI_25316</name>
</gene>
<evidence type="ECO:0000313" key="1">
    <source>
        <dbReference type="EMBL" id="ETO12060.1"/>
    </source>
</evidence>
<comment type="caution">
    <text evidence="1">The sequence shown here is derived from an EMBL/GenBank/DDBJ whole genome shotgun (WGS) entry which is preliminary data.</text>
</comment>
<proteinExistence type="predicted"/>
<sequence>MNFTFTKYNVLLLNVKKFHANATLPLKLIKVRGKNWGKKDMSAFIEKDKNAQYFLAWLDNTKVKSFVKQIQAVESSVEEWLLKDKWEFHKSVDNYQTYKGESVNFEIRVFKIWDETVRMYAWKVDAIIPEKNAQSVIDYYTEPKKRMEIETDTIESMRNINVFSTQALNTNASKDKATAKAIDVSDAECRITVVKLKGIDIGKVGLISPRIVIGTAAISQRHSMCP</sequence>
<organism evidence="1 2">
    <name type="scientific">Reticulomyxa filosa</name>
    <dbReference type="NCBI Taxonomy" id="46433"/>
    <lineage>
        <taxon>Eukaryota</taxon>
        <taxon>Sar</taxon>
        <taxon>Rhizaria</taxon>
        <taxon>Retaria</taxon>
        <taxon>Foraminifera</taxon>
        <taxon>Monothalamids</taxon>
        <taxon>Reticulomyxidae</taxon>
        <taxon>Reticulomyxa</taxon>
    </lineage>
</organism>
<name>X6MG79_RETFI</name>